<dbReference type="EMBL" id="DF820495">
    <property type="protein sequence ID" value="GAK31647.1"/>
    <property type="molecule type" value="Genomic_DNA"/>
</dbReference>
<dbReference type="Gene3D" id="3.60.60.10">
    <property type="entry name" value="Penicillin V Acylase, Chain A"/>
    <property type="match status" value="1"/>
</dbReference>
<dbReference type="InterPro" id="IPR029055">
    <property type="entry name" value="Ntn_hydrolases_N"/>
</dbReference>
<dbReference type="PANTHER" id="PTHR35527:SF2">
    <property type="entry name" value="HYDROLASE"/>
    <property type="match status" value="1"/>
</dbReference>
<dbReference type="InterPro" id="IPR052193">
    <property type="entry name" value="Peptidase_C59"/>
</dbReference>
<proteinExistence type="inferred from homology"/>
<dbReference type="Proteomes" id="UP000030643">
    <property type="component" value="Unassembled WGS sequence"/>
</dbReference>
<reference evidence="5" key="1">
    <citation type="journal article" date="2014" name="Genome Announc.">
        <title>Draft genome sequence of Weissella oryzae SG25T, isolated from fermented rice grains.</title>
        <authorList>
            <person name="Tanizawa Y."/>
            <person name="Fujisawa T."/>
            <person name="Mochizuki T."/>
            <person name="Kaminuma E."/>
            <person name="Suzuki Y."/>
            <person name="Nakamura Y."/>
            <person name="Tohno M."/>
        </authorList>
    </citation>
    <scope>NUCLEOTIDE SEQUENCE [LARGE SCALE GENOMIC DNA]</scope>
    <source>
        <strain evidence="5">DSM 25784 / JCM 18191 / LMG 30913 / SG25</strain>
    </source>
</reference>
<evidence type="ECO:0000313" key="4">
    <source>
        <dbReference type="EMBL" id="GAK31647.1"/>
    </source>
</evidence>
<dbReference type="STRING" id="1329250.WOSG25_120390"/>
<organism evidence="4 5">
    <name type="scientific">Weissella oryzae (strain DSM 25784 / JCM 18191 / LMG 30913 / SG25)</name>
    <dbReference type="NCBI Taxonomy" id="1329250"/>
    <lineage>
        <taxon>Bacteria</taxon>
        <taxon>Bacillati</taxon>
        <taxon>Bacillota</taxon>
        <taxon>Bacilli</taxon>
        <taxon>Lactobacillales</taxon>
        <taxon>Lactobacillaceae</taxon>
        <taxon>Weissella</taxon>
    </lineage>
</organism>
<comment type="similarity">
    <text evidence="1">Belongs to the peptidase C59 family.</text>
</comment>
<dbReference type="InterPro" id="IPR029132">
    <property type="entry name" value="CBAH/NAAA_C"/>
</dbReference>
<dbReference type="Pfam" id="PF02275">
    <property type="entry name" value="CBAH"/>
    <property type="match status" value="1"/>
</dbReference>
<dbReference type="eggNOG" id="COG3049">
    <property type="taxonomic scope" value="Bacteria"/>
</dbReference>
<sequence>MCTSIKMQAVDGSLLLARTMDWHTFPARPIILPRNYQWLGVCQNQVFTNKYAILGVGHDIENIHADLSDGINEFGLAGQKLTFSNASVYSQTINPQLKQLAPFEFVLWVLGNFKSVAEIIENIAQIQLMTDTNATFKFGRNDLHFAFADKTGAMINIEPLAGRLEVKVNQIGLLTNAPNFEREISKLNQYMDFSSPANNLNQISSGNFSGKLGLPGGFTPTARFIRATLLKEYAITPADEAANLIETWHILNSVTVPRSAQRSTTYTIYRCAYSLNNRSLYYQAYDDLNVSSYTFN</sequence>
<dbReference type="RefSeq" id="WP_027699601.1">
    <property type="nucleotide sequence ID" value="NZ_DF820495.1"/>
</dbReference>
<dbReference type="CDD" id="cd00542">
    <property type="entry name" value="Ntn_PVA"/>
    <property type="match status" value="1"/>
</dbReference>
<accession>A0A069CW80</accession>
<dbReference type="AlphaFoldDB" id="A0A069CW80"/>
<evidence type="ECO:0000256" key="2">
    <source>
        <dbReference type="ARBA" id="ARBA00022801"/>
    </source>
</evidence>
<evidence type="ECO:0000313" key="5">
    <source>
        <dbReference type="Proteomes" id="UP000030643"/>
    </source>
</evidence>
<dbReference type="GO" id="GO:0016787">
    <property type="term" value="F:hydrolase activity"/>
    <property type="evidence" value="ECO:0007669"/>
    <property type="project" value="UniProtKB-KW"/>
</dbReference>
<protein>
    <submittedName>
        <fullName evidence="4">Penicillin acylase</fullName>
    </submittedName>
</protein>
<keyword evidence="5" id="KW-1185">Reference proteome</keyword>
<dbReference type="SUPFAM" id="SSF56235">
    <property type="entry name" value="N-terminal nucleophile aminohydrolases (Ntn hydrolases)"/>
    <property type="match status" value="1"/>
</dbReference>
<keyword evidence="2" id="KW-0378">Hydrolase</keyword>
<name>A0A069CW80_WEIOS</name>
<evidence type="ECO:0000256" key="1">
    <source>
        <dbReference type="ARBA" id="ARBA00006625"/>
    </source>
</evidence>
<gene>
    <name evidence="4" type="ORF">WOSG25_120390</name>
</gene>
<evidence type="ECO:0000259" key="3">
    <source>
        <dbReference type="Pfam" id="PF02275"/>
    </source>
</evidence>
<dbReference type="OrthoDB" id="9794717at2"/>
<dbReference type="PANTHER" id="PTHR35527">
    <property type="entry name" value="CHOLOYLGLYCINE HYDROLASE"/>
    <property type="match status" value="1"/>
</dbReference>
<feature type="domain" description="Choloylglycine hydrolase/NAAA C-terminal" evidence="3">
    <location>
        <begin position="2"/>
        <end position="294"/>
    </location>
</feature>